<evidence type="ECO:0000313" key="2">
    <source>
        <dbReference type="Proteomes" id="UP001057402"/>
    </source>
</evidence>
<gene>
    <name evidence="1" type="ORF">MLD38_029655</name>
</gene>
<accession>A0ACB9N4D5</accession>
<comment type="caution">
    <text evidence="1">The sequence shown here is derived from an EMBL/GenBank/DDBJ whole genome shotgun (WGS) entry which is preliminary data.</text>
</comment>
<dbReference type="EMBL" id="CM042887">
    <property type="protein sequence ID" value="KAI4331467.1"/>
    <property type="molecule type" value="Genomic_DNA"/>
</dbReference>
<keyword evidence="2" id="KW-1185">Reference proteome</keyword>
<name>A0ACB9N4D5_9MYRT</name>
<organism evidence="1 2">
    <name type="scientific">Melastoma candidum</name>
    <dbReference type="NCBI Taxonomy" id="119954"/>
    <lineage>
        <taxon>Eukaryota</taxon>
        <taxon>Viridiplantae</taxon>
        <taxon>Streptophyta</taxon>
        <taxon>Embryophyta</taxon>
        <taxon>Tracheophyta</taxon>
        <taxon>Spermatophyta</taxon>
        <taxon>Magnoliopsida</taxon>
        <taxon>eudicotyledons</taxon>
        <taxon>Gunneridae</taxon>
        <taxon>Pentapetalae</taxon>
        <taxon>rosids</taxon>
        <taxon>malvids</taxon>
        <taxon>Myrtales</taxon>
        <taxon>Melastomataceae</taxon>
        <taxon>Melastomatoideae</taxon>
        <taxon>Melastomateae</taxon>
        <taxon>Melastoma</taxon>
    </lineage>
</organism>
<sequence>MAKDYPICINKVTSAVIEKTASHGFSYTVMNSFGIAHAGKCYAHGPCNGILHQDECTDCLKQAVASTGDYCANRIGAQTKLQDCRFRYENYLFDTDG</sequence>
<reference evidence="2" key="1">
    <citation type="journal article" date="2023" name="Front. Plant Sci.">
        <title>Chromosomal-level genome assembly of Melastoma candidum provides insights into trichome evolution.</title>
        <authorList>
            <person name="Zhong Y."/>
            <person name="Wu W."/>
            <person name="Sun C."/>
            <person name="Zou P."/>
            <person name="Liu Y."/>
            <person name="Dai S."/>
            <person name="Zhou R."/>
        </authorList>
    </citation>
    <scope>NUCLEOTIDE SEQUENCE [LARGE SCALE GENOMIC DNA]</scope>
</reference>
<evidence type="ECO:0000313" key="1">
    <source>
        <dbReference type="EMBL" id="KAI4331467.1"/>
    </source>
</evidence>
<dbReference type="Proteomes" id="UP001057402">
    <property type="component" value="Chromosome 8"/>
</dbReference>
<protein>
    <submittedName>
        <fullName evidence="1">Uncharacterized protein</fullName>
    </submittedName>
</protein>
<proteinExistence type="predicted"/>